<sequence>MRQNDTKVSFSASGSGRKVIATSKEWPPVPEMNDIRYHGRKAFAVFYVLVFALAKGLVNLSTDDQATEDLLNPIKVSGRCETWPWSNLAGKSKALSRKQDVSTGEHLVLGILESKTYSLLKWEGDVLGIRRGDIHAGDNMVHTFNIVWCSDFLLTFCTRPVVAQSSPLSHHTSGRGAQQQRPKDQEWRMAGPAFVLLKQRELKSVNRLKECWFEEQYFS</sequence>
<evidence type="ECO:0000256" key="2">
    <source>
        <dbReference type="SAM" id="Phobius"/>
    </source>
</evidence>
<reference evidence="3" key="1">
    <citation type="submission" date="2020-10" db="EMBL/GenBank/DDBJ databases">
        <authorList>
            <person name="Kusch S."/>
        </authorList>
    </citation>
    <scope>NUCLEOTIDE SEQUENCE</scope>
    <source>
        <strain evidence="3">SwB9</strain>
    </source>
</reference>
<keyword evidence="2" id="KW-1133">Transmembrane helix</keyword>
<accession>A0A8H2ZTG6</accession>
<feature type="transmembrane region" description="Helical" evidence="2">
    <location>
        <begin position="42"/>
        <end position="60"/>
    </location>
</feature>
<comment type="caution">
    <text evidence="3">The sequence shown here is derived from an EMBL/GenBank/DDBJ whole genome shotgun (WGS) entry which is preliminary data.</text>
</comment>
<dbReference type="EMBL" id="CAJHIA010000017">
    <property type="protein sequence ID" value="CAD6445890.1"/>
    <property type="molecule type" value="Genomic_DNA"/>
</dbReference>
<organism evidence="3 4">
    <name type="scientific">Sclerotinia trifoliorum</name>
    <dbReference type="NCBI Taxonomy" id="28548"/>
    <lineage>
        <taxon>Eukaryota</taxon>
        <taxon>Fungi</taxon>
        <taxon>Dikarya</taxon>
        <taxon>Ascomycota</taxon>
        <taxon>Pezizomycotina</taxon>
        <taxon>Leotiomycetes</taxon>
        <taxon>Helotiales</taxon>
        <taxon>Sclerotiniaceae</taxon>
        <taxon>Sclerotinia</taxon>
    </lineage>
</organism>
<feature type="compositionally biased region" description="Polar residues" evidence="1">
    <location>
        <begin position="166"/>
        <end position="180"/>
    </location>
</feature>
<dbReference type="OrthoDB" id="10381755at2759"/>
<feature type="region of interest" description="Disordered" evidence="1">
    <location>
        <begin position="166"/>
        <end position="185"/>
    </location>
</feature>
<keyword evidence="4" id="KW-1185">Reference proteome</keyword>
<evidence type="ECO:0000313" key="3">
    <source>
        <dbReference type="EMBL" id="CAD6445890.1"/>
    </source>
</evidence>
<protein>
    <submittedName>
        <fullName evidence="3">B1cd5c79-515a-4693-b010-41f765e702ce-CDS</fullName>
    </submittedName>
</protein>
<keyword evidence="2" id="KW-0812">Transmembrane</keyword>
<name>A0A8H2ZTG6_9HELO</name>
<proteinExistence type="predicted"/>
<dbReference type="Proteomes" id="UP000624404">
    <property type="component" value="Unassembled WGS sequence"/>
</dbReference>
<gene>
    <name evidence="3" type="ORF">SCLTRI_LOCUS5611</name>
</gene>
<dbReference type="AlphaFoldDB" id="A0A8H2ZTG6"/>
<evidence type="ECO:0000313" key="4">
    <source>
        <dbReference type="Proteomes" id="UP000624404"/>
    </source>
</evidence>
<evidence type="ECO:0000256" key="1">
    <source>
        <dbReference type="SAM" id="MobiDB-lite"/>
    </source>
</evidence>
<keyword evidence="2" id="KW-0472">Membrane</keyword>